<dbReference type="PRINTS" id="PR01438">
    <property type="entry name" value="UNVRSLSTRESS"/>
</dbReference>
<dbReference type="PANTHER" id="PTHR46268">
    <property type="entry name" value="STRESS RESPONSE PROTEIN NHAX"/>
    <property type="match status" value="1"/>
</dbReference>
<comment type="caution">
    <text evidence="3">The sequence shown here is derived from an EMBL/GenBank/DDBJ whole genome shotgun (WGS) entry which is preliminary data.</text>
</comment>
<dbReference type="SUPFAM" id="SSF52402">
    <property type="entry name" value="Adenine nucleotide alpha hydrolases-like"/>
    <property type="match status" value="1"/>
</dbReference>
<evidence type="ECO:0000259" key="2">
    <source>
        <dbReference type="Pfam" id="PF00582"/>
    </source>
</evidence>
<dbReference type="EMBL" id="JAVDVQ010000006">
    <property type="protein sequence ID" value="MDR7082660.1"/>
    <property type="molecule type" value="Genomic_DNA"/>
</dbReference>
<accession>A0ABU1UC27</accession>
<feature type="domain" description="UspA" evidence="2">
    <location>
        <begin position="9"/>
        <end position="146"/>
    </location>
</feature>
<dbReference type="PANTHER" id="PTHR46268:SF6">
    <property type="entry name" value="UNIVERSAL STRESS PROTEIN UP12"/>
    <property type="match status" value="1"/>
</dbReference>
<dbReference type="RefSeq" id="WP_310056252.1">
    <property type="nucleotide sequence ID" value="NZ_JAVDVQ010000006.1"/>
</dbReference>
<dbReference type="Proteomes" id="UP001252243">
    <property type="component" value="Unassembled WGS sequence"/>
</dbReference>
<comment type="similarity">
    <text evidence="1">Belongs to the universal stress protein A family.</text>
</comment>
<evidence type="ECO:0000313" key="4">
    <source>
        <dbReference type="Proteomes" id="UP001252243"/>
    </source>
</evidence>
<gene>
    <name evidence="3" type="ORF">J2X01_001949</name>
</gene>
<protein>
    <submittedName>
        <fullName evidence="3">Nucleotide-binding universal stress UspA family protein</fullName>
    </submittedName>
</protein>
<keyword evidence="4" id="KW-1185">Reference proteome</keyword>
<reference evidence="3 4" key="1">
    <citation type="submission" date="2023-07" db="EMBL/GenBank/DDBJ databases">
        <title>Sorghum-associated microbial communities from plants grown in Nebraska, USA.</title>
        <authorList>
            <person name="Schachtman D."/>
        </authorList>
    </citation>
    <scope>NUCLEOTIDE SEQUENCE [LARGE SCALE GENOMIC DNA]</scope>
    <source>
        <strain evidence="3 4">BE167</strain>
    </source>
</reference>
<proteinExistence type="inferred from homology"/>
<dbReference type="InterPro" id="IPR014729">
    <property type="entry name" value="Rossmann-like_a/b/a_fold"/>
</dbReference>
<dbReference type="Pfam" id="PF00582">
    <property type="entry name" value="Usp"/>
    <property type="match status" value="1"/>
</dbReference>
<organism evidence="3 4">
    <name type="scientific">Arthrobacter ginsengisoli</name>
    <dbReference type="NCBI Taxonomy" id="1356565"/>
    <lineage>
        <taxon>Bacteria</taxon>
        <taxon>Bacillati</taxon>
        <taxon>Actinomycetota</taxon>
        <taxon>Actinomycetes</taxon>
        <taxon>Micrococcales</taxon>
        <taxon>Micrococcaceae</taxon>
        <taxon>Arthrobacter</taxon>
    </lineage>
</organism>
<evidence type="ECO:0000256" key="1">
    <source>
        <dbReference type="ARBA" id="ARBA00008791"/>
    </source>
</evidence>
<dbReference type="InterPro" id="IPR006015">
    <property type="entry name" value="Universal_stress_UspA"/>
</dbReference>
<sequence length="150" mass="15859">MKKVDPFVIVIGYDGSKQSHEALEWAIEESRYRNAELRVLTIWNKAPMAWYPAMLETAAGEIVAESSPEQQAEALSAKAAQAAAGVNVVTRTIKNDSAASAIIEAAREADLVIVGSRGHGGFAGLHIGSVSAQLANHAPCPVLVVRPKTA</sequence>
<dbReference type="Gene3D" id="3.40.50.620">
    <property type="entry name" value="HUPs"/>
    <property type="match status" value="1"/>
</dbReference>
<dbReference type="InterPro" id="IPR006016">
    <property type="entry name" value="UspA"/>
</dbReference>
<evidence type="ECO:0000313" key="3">
    <source>
        <dbReference type="EMBL" id="MDR7082660.1"/>
    </source>
</evidence>
<name>A0ABU1UC27_9MICC</name>